<gene>
    <name evidence="2" type="ORF">SAMN04488691_106146</name>
</gene>
<dbReference type="OrthoDB" id="213677at2157"/>
<dbReference type="RefSeq" id="WP_074794994.1">
    <property type="nucleotide sequence ID" value="NZ_FOAD01000006.1"/>
</dbReference>
<feature type="compositionally biased region" description="Basic and acidic residues" evidence="1">
    <location>
        <begin position="78"/>
        <end position="89"/>
    </location>
</feature>
<protein>
    <submittedName>
        <fullName evidence="2">Uncharacterized protein</fullName>
    </submittedName>
</protein>
<evidence type="ECO:0000313" key="3">
    <source>
        <dbReference type="Proteomes" id="UP000183894"/>
    </source>
</evidence>
<evidence type="ECO:0000256" key="1">
    <source>
        <dbReference type="SAM" id="MobiDB-lite"/>
    </source>
</evidence>
<dbReference type="Proteomes" id="UP000183894">
    <property type="component" value="Unassembled WGS sequence"/>
</dbReference>
<organism evidence="2 3">
    <name type="scientific">Haloferax larsenii</name>
    <dbReference type="NCBI Taxonomy" id="302484"/>
    <lineage>
        <taxon>Archaea</taxon>
        <taxon>Methanobacteriati</taxon>
        <taxon>Methanobacteriota</taxon>
        <taxon>Stenosarchaea group</taxon>
        <taxon>Halobacteria</taxon>
        <taxon>Halobacteriales</taxon>
        <taxon>Haloferacaceae</taxon>
        <taxon>Haloferax</taxon>
    </lineage>
</organism>
<sequence length="186" mass="21049">MRVRDWQDILSDVVDDGRDPDDWRAVAGERRDGIGEDLYLGHPSAGIYHLKTYAKNPYDVRGVGTRVARRVDDGLDSLFPHRERDEDAGRFGVQRPPEDESQAKSMATRLEETVKVHAEAPTTPDDFFTDVMEALDSPAFGPMDYEFDDRPDRLDDLSSEFTDADDLLSSELDDLIETDEVGRGFH</sequence>
<feature type="region of interest" description="Disordered" evidence="1">
    <location>
        <begin position="78"/>
        <end position="101"/>
    </location>
</feature>
<name>A0A1H7RU03_HALLR</name>
<dbReference type="EMBL" id="FOAD01000006">
    <property type="protein sequence ID" value="SEL62907.1"/>
    <property type="molecule type" value="Genomic_DNA"/>
</dbReference>
<dbReference type="AlphaFoldDB" id="A0A1H7RU03"/>
<reference evidence="2 3" key="1">
    <citation type="submission" date="2016-10" db="EMBL/GenBank/DDBJ databases">
        <authorList>
            <person name="de Groot N.N."/>
        </authorList>
    </citation>
    <scope>NUCLEOTIDE SEQUENCE [LARGE SCALE GENOMIC DNA]</scope>
    <source>
        <strain evidence="2 3">CDM_5</strain>
    </source>
</reference>
<evidence type="ECO:0000313" key="2">
    <source>
        <dbReference type="EMBL" id="SEL62907.1"/>
    </source>
</evidence>
<proteinExistence type="predicted"/>
<accession>A0A1H7RU03</accession>